<reference evidence="2 3" key="1">
    <citation type="journal article" date="2020" name="G3 (Bethesda)">
        <title>Draft Genome of the Common Snapping Turtle, Chelydra serpentina, a Model for Phenotypic Plasticity in Reptiles.</title>
        <authorList>
            <person name="Das D."/>
            <person name="Singh S.K."/>
            <person name="Bierstedt J."/>
            <person name="Erickson A."/>
            <person name="Galli G.L.J."/>
            <person name="Crossley D.A. 2nd"/>
            <person name="Rhen T."/>
        </authorList>
    </citation>
    <scope>NUCLEOTIDE SEQUENCE [LARGE SCALE GENOMIC DNA]</scope>
    <source>
        <strain evidence="2">KW</strain>
    </source>
</reference>
<dbReference type="PANTHER" id="PTHR37871:SF1">
    <property type="entry name" value="PROLINE-RICH PROTEIN 22"/>
    <property type="match status" value="1"/>
</dbReference>
<evidence type="ECO:0000256" key="1">
    <source>
        <dbReference type="SAM" id="MobiDB-lite"/>
    </source>
</evidence>
<comment type="caution">
    <text evidence="2">The sequence shown here is derived from an EMBL/GenBank/DDBJ whole genome shotgun (WGS) entry which is preliminary data.</text>
</comment>
<feature type="region of interest" description="Disordered" evidence="1">
    <location>
        <begin position="1"/>
        <end position="43"/>
    </location>
</feature>
<dbReference type="Pfam" id="PF15776">
    <property type="entry name" value="PRR22"/>
    <property type="match status" value="1"/>
</dbReference>
<dbReference type="InterPro" id="IPR031535">
    <property type="entry name" value="PRR22"/>
</dbReference>
<name>A0A8T1SZZ7_CHESE</name>
<feature type="compositionally biased region" description="Basic and acidic residues" evidence="1">
    <location>
        <begin position="443"/>
        <end position="454"/>
    </location>
</feature>
<evidence type="ECO:0000313" key="3">
    <source>
        <dbReference type="Proteomes" id="UP000765507"/>
    </source>
</evidence>
<keyword evidence="3" id="KW-1185">Reference proteome</keyword>
<dbReference type="OrthoDB" id="9941921at2759"/>
<sequence>MQQPKLFYQQHDAYGPRPLDQSESQSNRPLQTFVLPDNPASVGPPNLYHPPSQEKDVFTVPPAGFQMAPCGCFFDPRIYRIEWATTSFVQPSVYKLTGGSRSPNAYLLETHRYRKSPVQTVPYPPYHPIPSNPQYIMPYFNQEGPPNGTEHINLVPNPLHDSQFIEMPQPQEEGQNNDNKLPQLLISLPGLSPDEQGLQISTYSHLKGRLSPHDPEFQGFDGVQVEGGELKENHMSQSLLVNTQIPDICIEDQNPLSSPSVANAQGMVEAASCPLQDSLVAEDDDVLDTEEPFELPEKVLLEDAMKLFDCSPANSDSEVSRDNLSRPLTPSESEGKDCCFPCDDSSSDIRSLNLPDELLSFDYSVPEILNTVASLDYFYDPKTFDEDPKWDLELVLQPPQDSGSLQGPRQEPQGKKKHSSASVKKGKQTASKNKPASAQDSSTSDRRECPGTGV</sequence>
<dbReference type="PANTHER" id="PTHR37871">
    <property type="entry name" value="PROLINE-RICH PROTEIN 22"/>
    <property type="match status" value="1"/>
</dbReference>
<protein>
    <submittedName>
        <fullName evidence="2">Proline rich 22</fullName>
    </submittedName>
</protein>
<gene>
    <name evidence="2" type="primary">PRR22</name>
    <name evidence="2" type="ORF">G0U57_016243</name>
</gene>
<feature type="compositionally biased region" description="Polar residues" evidence="1">
    <location>
        <begin position="21"/>
        <end position="30"/>
    </location>
</feature>
<accession>A0A8T1SZZ7</accession>
<dbReference type="EMBL" id="JAHGAV010000051">
    <property type="protein sequence ID" value="KAG6934832.1"/>
    <property type="molecule type" value="Genomic_DNA"/>
</dbReference>
<feature type="compositionally biased region" description="Basic residues" evidence="1">
    <location>
        <begin position="415"/>
        <end position="427"/>
    </location>
</feature>
<feature type="region of interest" description="Disordered" evidence="1">
    <location>
        <begin position="398"/>
        <end position="454"/>
    </location>
</feature>
<dbReference type="Proteomes" id="UP000765507">
    <property type="component" value="Unassembled WGS sequence"/>
</dbReference>
<feature type="compositionally biased region" description="Polar residues" evidence="1">
    <location>
        <begin position="428"/>
        <end position="442"/>
    </location>
</feature>
<organism evidence="2 3">
    <name type="scientific">Chelydra serpentina</name>
    <name type="common">Snapping turtle</name>
    <name type="synonym">Testudo serpentina</name>
    <dbReference type="NCBI Taxonomy" id="8475"/>
    <lineage>
        <taxon>Eukaryota</taxon>
        <taxon>Metazoa</taxon>
        <taxon>Chordata</taxon>
        <taxon>Craniata</taxon>
        <taxon>Vertebrata</taxon>
        <taxon>Euteleostomi</taxon>
        <taxon>Archelosauria</taxon>
        <taxon>Testudinata</taxon>
        <taxon>Testudines</taxon>
        <taxon>Cryptodira</taxon>
        <taxon>Durocryptodira</taxon>
        <taxon>Americhelydia</taxon>
        <taxon>Chelydroidea</taxon>
        <taxon>Chelydridae</taxon>
        <taxon>Chelydra</taxon>
    </lineage>
</organism>
<feature type="region of interest" description="Disordered" evidence="1">
    <location>
        <begin position="312"/>
        <end position="337"/>
    </location>
</feature>
<evidence type="ECO:0000313" key="2">
    <source>
        <dbReference type="EMBL" id="KAG6934832.1"/>
    </source>
</evidence>
<dbReference type="AlphaFoldDB" id="A0A8T1SZZ7"/>
<proteinExistence type="predicted"/>